<dbReference type="InterPro" id="IPR009057">
    <property type="entry name" value="Homeodomain-like_sf"/>
</dbReference>
<dbReference type="InterPro" id="IPR003594">
    <property type="entry name" value="HATPase_dom"/>
</dbReference>
<dbReference type="PANTHER" id="PTHR43547:SF2">
    <property type="entry name" value="HYBRID SIGNAL TRANSDUCTION HISTIDINE KINASE C"/>
    <property type="match status" value="1"/>
</dbReference>
<dbReference type="InterPro" id="IPR013783">
    <property type="entry name" value="Ig-like_fold"/>
</dbReference>
<feature type="chain" id="PRO_5037092343" description="histidine kinase" evidence="13">
    <location>
        <begin position="22"/>
        <end position="1390"/>
    </location>
</feature>
<reference evidence="17" key="2">
    <citation type="submission" date="2020-09" db="EMBL/GenBank/DDBJ databases">
        <authorList>
            <person name="Sun Q."/>
            <person name="Kim S."/>
        </authorList>
    </citation>
    <scope>NUCLEOTIDE SEQUENCE</scope>
    <source>
        <strain evidence="17">KCTC 12710</strain>
    </source>
</reference>
<evidence type="ECO:0000259" key="16">
    <source>
        <dbReference type="PROSITE" id="PS50110"/>
    </source>
</evidence>
<feature type="domain" description="Response regulatory" evidence="16">
    <location>
        <begin position="1142"/>
        <end position="1257"/>
    </location>
</feature>
<keyword evidence="6 17" id="KW-0418">Kinase</keyword>
<dbReference type="InterPro" id="IPR018060">
    <property type="entry name" value="HTH_AraC"/>
</dbReference>
<keyword evidence="5" id="KW-0547">Nucleotide-binding</keyword>
<dbReference type="Gene3D" id="1.10.10.60">
    <property type="entry name" value="Homeodomain-like"/>
    <property type="match status" value="2"/>
</dbReference>
<dbReference type="PROSITE" id="PS50110">
    <property type="entry name" value="RESPONSE_REGULATORY"/>
    <property type="match status" value="1"/>
</dbReference>
<evidence type="ECO:0000259" key="14">
    <source>
        <dbReference type="PROSITE" id="PS01124"/>
    </source>
</evidence>
<dbReference type="SUPFAM" id="SSF47384">
    <property type="entry name" value="Homodimeric domain of signal transducing histidine kinase"/>
    <property type="match status" value="1"/>
</dbReference>
<dbReference type="SMART" id="SM00342">
    <property type="entry name" value="HTH_ARAC"/>
    <property type="match status" value="1"/>
</dbReference>
<feature type="domain" description="HTH araC/xylS-type" evidence="14">
    <location>
        <begin position="1289"/>
        <end position="1388"/>
    </location>
</feature>
<keyword evidence="11" id="KW-0804">Transcription</keyword>
<sequence>MTKKLIYHICLSLIFILPLCAQEFVDDYKFVSIKKGISKVGVFSITQDDSGFIWLGTNGSGLYRFNGIDYDSYKHVLNDSTSISSSLVYASYLDNKKRLWFGTEEGLNLYDKEKNQFKRIPIPNTQNNRTNYSIRSLAGDQKGNLYIGTYEHGLFRLNLNTFHAEPITTKGFGPENTLNVNAITFDNNGKLYAGTHLGLGVLNLMGDSIIPAEFSLENKERIDGKGIQSLLIDAYNNLWVGTKSDGLILISPNENNADSNYTISELGITDNIIFSIIQLADHTIMCGTENDGLFHIGRNAKVLRNYKTNKSDNESLLSNSIWSLFLDKNERIWMGYYNKGVSFFDKLYDKFHHIESIKNTPNSLQIPSVTSITKDKTGKLWICMDGGGIDIFDIKTNKFTHINKTNNTTYSGLTSDYIENIFVDSRGNIWVGSWDRGLYYLQKGTKTFVNFNTENSNGFLMSNTIMSITEDSKGIIWLGTYYKGLHSFNPKTKAFTYYNSKTFTENNITNTNIGKVLVDAEDNLWLGTVRGLYKVIRHKNELAVESYSTKMSEQYNNHTSANHILSLHLSNNENLWIGTRGAGLCKYDLKKDNFTWYNNTNGLVEDNVCAIVESLDNRIWMAGNSGITKFNVDDLSFTNYTSHDGLLSNDYNINSAYRDDSGNLYFGNFQGVDYFNPDKIEINKNLTSLYLSGFKLANKNVIPGAKNAPIQKVIAETDSISLNSNQSVFTIEYAGINYTRPEENEYAYYLQGYETDWNYVGKNRSATYTNLDPGNYIFKLKASNNDGIWNETPLNLKLTVLPPWWKTTLSIYSYILLILLGVFILNKMTQNRLKEKQSIQNERIIRNQEKELNEKKFQFFTNISHEFRTPLTLILSPLKDILKDETLTLPERIKEKHNVIYKNTDRLYRLINELLDFRKLELDKVNIRAKEINLLSFSNNILGHFKEEALNRNIQLSIDADISDLSVWADESMLEKIIFNLLSNAIKLTPDGGIINISTHYNDTPILLPLVDKSTPIKTVEIDVSDTGPGLDKDQISKIFERFYQVDQMNKTYYGSTGIGLEVVQNFVELHKGKVEVESVKGEGTTFKVILPVGKAHFKEEQLSIEKAQISSDKEVFNLNNVVKNNIDIEKTAPLETESNHTLLIVEDNTELRNYLKTELKQIYRVIAASNGKEGLTMAQEHLPDIILTDVIMPEMNGLAFCQSIKKDLRTSHIPLLMLTAKARIDDRIESIEFGADAYMVKPFDMRLLKLRLAQLITSRQLIFNKYFSVISDVPANVNTSSLDKEFIDKVLNYINENIGNPDLSVELLAAQVHLSRSQFYRKIKALTNQTANEFLRNLRLQKAKQIIEYGNSNISEVCYLVGFSSPSYFTKCFKSSFGMLPTEVETKKV</sequence>
<organism evidence="17 18">
    <name type="scientific">Algibacter mikhailovii</name>
    <dbReference type="NCBI Taxonomy" id="425498"/>
    <lineage>
        <taxon>Bacteria</taxon>
        <taxon>Pseudomonadati</taxon>
        <taxon>Bacteroidota</taxon>
        <taxon>Flavobacteriia</taxon>
        <taxon>Flavobacteriales</taxon>
        <taxon>Flavobacteriaceae</taxon>
        <taxon>Algibacter</taxon>
    </lineage>
</organism>
<dbReference type="InterPro" id="IPR018062">
    <property type="entry name" value="HTH_AraC-typ_CS"/>
</dbReference>
<evidence type="ECO:0000256" key="3">
    <source>
        <dbReference type="ARBA" id="ARBA00022553"/>
    </source>
</evidence>
<gene>
    <name evidence="17" type="ORF">GCM10007028_22460</name>
</gene>
<dbReference type="InterPro" id="IPR001789">
    <property type="entry name" value="Sig_transdc_resp-reg_receiver"/>
</dbReference>
<name>A0A918R5F3_9FLAO</name>
<evidence type="ECO:0000256" key="6">
    <source>
        <dbReference type="ARBA" id="ARBA00022777"/>
    </source>
</evidence>
<dbReference type="CDD" id="cd00082">
    <property type="entry name" value="HisKA"/>
    <property type="match status" value="1"/>
</dbReference>
<dbReference type="SUPFAM" id="SSF63829">
    <property type="entry name" value="Calcium-dependent phosphotriesterase"/>
    <property type="match status" value="3"/>
</dbReference>
<dbReference type="InterPro" id="IPR015943">
    <property type="entry name" value="WD40/YVTN_repeat-like_dom_sf"/>
</dbReference>
<evidence type="ECO:0000256" key="9">
    <source>
        <dbReference type="ARBA" id="ARBA00023015"/>
    </source>
</evidence>
<dbReference type="Gene3D" id="2.60.40.10">
    <property type="entry name" value="Immunoglobulins"/>
    <property type="match status" value="1"/>
</dbReference>
<feature type="modified residue" description="4-aspartylphosphate" evidence="12">
    <location>
        <position position="1190"/>
    </location>
</feature>
<dbReference type="InterPro" id="IPR036890">
    <property type="entry name" value="HATPase_C_sf"/>
</dbReference>
<keyword evidence="9" id="KW-0805">Transcription regulation</keyword>
<proteinExistence type="predicted"/>
<dbReference type="PRINTS" id="PR00344">
    <property type="entry name" value="BCTRLSENSOR"/>
</dbReference>
<dbReference type="PROSITE" id="PS50109">
    <property type="entry name" value="HIS_KIN"/>
    <property type="match status" value="1"/>
</dbReference>
<dbReference type="GO" id="GO:0000155">
    <property type="term" value="F:phosphorelay sensor kinase activity"/>
    <property type="evidence" value="ECO:0007669"/>
    <property type="project" value="InterPro"/>
</dbReference>
<reference evidence="17" key="1">
    <citation type="journal article" date="2014" name="Int. J. Syst. Evol. Microbiol.">
        <title>Complete genome sequence of Corynebacterium casei LMG S-19264T (=DSM 44701T), isolated from a smear-ripened cheese.</title>
        <authorList>
            <consortium name="US DOE Joint Genome Institute (JGI-PGF)"/>
            <person name="Walter F."/>
            <person name="Albersmeier A."/>
            <person name="Kalinowski J."/>
            <person name="Ruckert C."/>
        </authorList>
    </citation>
    <scope>NUCLEOTIDE SEQUENCE</scope>
    <source>
        <strain evidence="17">KCTC 12710</strain>
    </source>
</reference>
<keyword evidence="13" id="KW-0732">Signal</keyword>
<feature type="domain" description="Histidine kinase" evidence="15">
    <location>
        <begin position="862"/>
        <end position="1095"/>
    </location>
</feature>
<dbReference type="PANTHER" id="PTHR43547">
    <property type="entry name" value="TWO-COMPONENT HISTIDINE KINASE"/>
    <property type="match status" value="1"/>
</dbReference>
<dbReference type="GO" id="GO:0003700">
    <property type="term" value="F:DNA-binding transcription factor activity"/>
    <property type="evidence" value="ECO:0007669"/>
    <property type="project" value="InterPro"/>
</dbReference>
<dbReference type="Pfam" id="PF00512">
    <property type="entry name" value="HisKA"/>
    <property type="match status" value="1"/>
</dbReference>
<evidence type="ECO:0000259" key="15">
    <source>
        <dbReference type="PROSITE" id="PS50109"/>
    </source>
</evidence>
<dbReference type="SUPFAM" id="SSF46689">
    <property type="entry name" value="Homeodomain-like"/>
    <property type="match status" value="1"/>
</dbReference>
<dbReference type="Gene3D" id="1.10.287.130">
    <property type="match status" value="1"/>
</dbReference>
<dbReference type="RefSeq" id="WP_189360907.1">
    <property type="nucleotide sequence ID" value="NZ_BMWZ01000005.1"/>
</dbReference>
<dbReference type="Pfam" id="PF00072">
    <property type="entry name" value="Response_reg"/>
    <property type="match status" value="1"/>
</dbReference>
<dbReference type="Gene3D" id="2.130.10.10">
    <property type="entry name" value="YVTN repeat-like/Quinoprotein amine dehydrogenase"/>
    <property type="match status" value="2"/>
</dbReference>
<dbReference type="CDD" id="cd17574">
    <property type="entry name" value="REC_OmpR"/>
    <property type="match status" value="1"/>
</dbReference>
<comment type="caution">
    <text evidence="17">The sequence shown here is derived from an EMBL/GenBank/DDBJ whole genome shotgun (WGS) entry which is preliminary data.</text>
</comment>
<keyword evidence="10" id="KW-0238">DNA-binding</keyword>
<dbReference type="SUPFAM" id="SSF52172">
    <property type="entry name" value="CheY-like"/>
    <property type="match status" value="1"/>
</dbReference>
<evidence type="ECO:0000313" key="17">
    <source>
        <dbReference type="EMBL" id="GGZ84138.1"/>
    </source>
</evidence>
<dbReference type="SMART" id="SM00448">
    <property type="entry name" value="REC"/>
    <property type="match status" value="1"/>
</dbReference>
<evidence type="ECO:0000256" key="4">
    <source>
        <dbReference type="ARBA" id="ARBA00022679"/>
    </source>
</evidence>
<dbReference type="InterPro" id="IPR011006">
    <property type="entry name" value="CheY-like_superfamily"/>
</dbReference>
<dbReference type="SMART" id="SM00387">
    <property type="entry name" value="HATPase_c"/>
    <property type="match status" value="1"/>
</dbReference>
<dbReference type="GO" id="GO:0005524">
    <property type="term" value="F:ATP binding"/>
    <property type="evidence" value="ECO:0007669"/>
    <property type="project" value="UniProtKB-KW"/>
</dbReference>
<keyword evidence="8" id="KW-0902">Two-component regulatory system</keyword>
<dbReference type="Pfam" id="PF07495">
    <property type="entry name" value="Y_Y_Y"/>
    <property type="match status" value="1"/>
</dbReference>
<dbReference type="Pfam" id="PF12833">
    <property type="entry name" value="HTH_18"/>
    <property type="match status" value="1"/>
</dbReference>
<evidence type="ECO:0000256" key="10">
    <source>
        <dbReference type="ARBA" id="ARBA00023125"/>
    </source>
</evidence>
<dbReference type="InterPro" id="IPR003661">
    <property type="entry name" value="HisK_dim/P_dom"/>
</dbReference>
<dbReference type="SMART" id="SM00388">
    <property type="entry name" value="HisKA"/>
    <property type="match status" value="1"/>
</dbReference>
<keyword evidence="4" id="KW-0808">Transferase</keyword>
<dbReference type="GO" id="GO:0043565">
    <property type="term" value="F:sequence-specific DNA binding"/>
    <property type="evidence" value="ECO:0007669"/>
    <property type="project" value="InterPro"/>
</dbReference>
<dbReference type="Gene3D" id="3.30.565.10">
    <property type="entry name" value="Histidine kinase-like ATPase, C-terminal domain"/>
    <property type="match status" value="1"/>
</dbReference>
<dbReference type="Proteomes" id="UP000636004">
    <property type="component" value="Unassembled WGS sequence"/>
</dbReference>
<dbReference type="EMBL" id="BMWZ01000005">
    <property type="protein sequence ID" value="GGZ84138.1"/>
    <property type="molecule type" value="Genomic_DNA"/>
</dbReference>
<evidence type="ECO:0000256" key="5">
    <source>
        <dbReference type="ARBA" id="ARBA00022741"/>
    </source>
</evidence>
<dbReference type="InterPro" id="IPR036097">
    <property type="entry name" value="HisK_dim/P_sf"/>
</dbReference>
<dbReference type="InterPro" id="IPR011123">
    <property type="entry name" value="Y_Y_Y"/>
</dbReference>
<keyword evidence="7" id="KW-0067">ATP-binding</keyword>
<evidence type="ECO:0000313" key="18">
    <source>
        <dbReference type="Proteomes" id="UP000636004"/>
    </source>
</evidence>
<dbReference type="EC" id="2.7.13.3" evidence="2"/>
<evidence type="ECO:0000256" key="12">
    <source>
        <dbReference type="PROSITE-ProRule" id="PRU00169"/>
    </source>
</evidence>
<feature type="signal peptide" evidence="13">
    <location>
        <begin position="1"/>
        <end position="21"/>
    </location>
</feature>
<dbReference type="Pfam" id="PF02518">
    <property type="entry name" value="HATPase_c"/>
    <property type="match status" value="1"/>
</dbReference>
<dbReference type="FunFam" id="2.60.40.10:FF:000791">
    <property type="entry name" value="Two-component system sensor histidine kinase/response regulator"/>
    <property type="match status" value="1"/>
</dbReference>
<protein>
    <recommendedName>
        <fullName evidence="2">histidine kinase</fullName>
        <ecNumber evidence="2">2.7.13.3</ecNumber>
    </recommendedName>
</protein>
<dbReference type="FunFam" id="1.10.287.130:FF:000045">
    <property type="entry name" value="Two-component system sensor histidine kinase/response regulator"/>
    <property type="match status" value="1"/>
</dbReference>
<dbReference type="InterPro" id="IPR004358">
    <property type="entry name" value="Sig_transdc_His_kin-like_C"/>
</dbReference>
<evidence type="ECO:0000256" key="1">
    <source>
        <dbReference type="ARBA" id="ARBA00000085"/>
    </source>
</evidence>
<accession>A0A918R5F3</accession>
<comment type="catalytic activity">
    <reaction evidence="1">
        <text>ATP + protein L-histidine = ADP + protein N-phospho-L-histidine.</text>
        <dbReference type="EC" id="2.7.13.3"/>
    </reaction>
</comment>
<dbReference type="Gene3D" id="3.40.50.2300">
    <property type="match status" value="1"/>
</dbReference>
<keyword evidence="18" id="KW-1185">Reference proteome</keyword>
<dbReference type="InterPro" id="IPR005467">
    <property type="entry name" value="His_kinase_dom"/>
</dbReference>
<dbReference type="PROSITE" id="PS01124">
    <property type="entry name" value="HTH_ARAC_FAMILY_2"/>
    <property type="match status" value="1"/>
</dbReference>
<evidence type="ECO:0000256" key="13">
    <source>
        <dbReference type="SAM" id="SignalP"/>
    </source>
</evidence>
<evidence type="ECO:0000256" key="7">
    <source>
        <dbReference type="ARBA" id="ARBA00022840"/>
    </source>
</evidence>
<dbReference type="PROSITE" id="PS00041">
    <property type="entry name" value="HTH_ARAC_FAMILY_1"/>
    <property type="match status" value="1"/>
</dbReference>
<dbReference type="SUPFAM" id="SSF55874">
    <property type="entry name" value="ATPase domain of HSP90 chaperone/DNA topoisomerase II/histidine kinase"/>
    <property type="match status" value="1"/>
</dbReference>
<dbReference type="FunFam" id="3.30.565.10:FF:000037">
    <property type="entry name" value="Hybrid sensor histidine kinase/response regulator"/>
    <property type="match status" value="1"/>
</dbReference>
<evidence type="ECO:0000256" key="8">
    <source>
        <dbReference type="ARBA" id="ARBA00023012"/>
    </source>
</evidence>
<dbReference type="InterPro" id="IPR011110">
    <property type="entry name" value="Reg_prop"/>
</dbReference>
<evidence type="ECO:0000256" key="2">
    <source>
        <dbReference type="ARBA" id="ARBA00012438"/>
    </source>
</evidence>
<evidence type="ECO:0000256" key="11">
    <source>
        <dbReference type="ARBA" id="ARBA00023163"/>
    </source>
</evidence>
<keyword evidence="3 12" id="KW-0597">Phosphoprotein</keyword>
<dbReference type="Pfam" id="PF07494">
    <property type="entry name" value="Reg_prop"/>
    <property type="match status" value="3"/>
</dbReference>